<evidence type="ECO:0000313" key="6">
    <source>
        <dbReference type="Proteomes" id="UP000325218"/>
    </source>
</evidence>
<dbReference type="Gene3D" id="3.40.50.1700">
    <property type="entry name" value="Glycoside hydrolase family 3 C-terminal domain"/>
    <property type="match status" value="1"/>
</dbReference>
<keyword evidence="2 5" id="KW-0378">Hydrolase</keyword>
<dbReference type="GO" id="GO:0004553">
    <property type="term" value="F:hydrolase activity, hydrolyzing O-glycosyl compounds"/>
    <property type="evidence" value="ECO:0007669"/>
    <property type="project" value="InterPro"/>
</dbReference>
<accession>A0A5D0CXX8</accession>
<dbReference type="OrthoDB" id="9805821at2"/>
<organism evidence="5 6">
    <name type="scientific">Paenibacillus faecis</name>
    <dbReference type="NCBI Taxonomy" id="862114"/>
    <lineage>
        <taxon>Bacteria</taxon>
        <taxon>Bacillati</taxon>
        <taxon>Bacillota</taxon>
        <taxon>Bacilli</taxon>
        <taxon>Bacillales</taxon>
        <taxon>Paenibacillaceae</taxon>
        <taxon>Paenibacillus</taxon>
    </lineage>
</organism>
<proteinExistence type="inferred from homology"/>
<dbReference type="PANTHER" id="PTHR30480">
    <property type="entry name" value="BETA-HEXOSAMINIDASE-RELATED"/>
    <property type="match status" value="1"/>
</dbReference>
<dbReference type="GO" id="GO:0005975">
    <property type="term" value="P:carbohydrate metabolic process"/>
    <property type="evidence" value="ECO:0007669"/>
    <property type="project" value="InterPro"/>
</dbReference>
<comment type="similarity">
    <text evidence="1">Belongs to the glycosyl hydrolase 3 family.</text>
</comment>
<gene>
    <name evidence="5" type="ORF">FRY98_12355</name>
</gene>
<dbReference type="SUPFAM" id="SSF51445">
    <property type="entry name" value="(Trans)glycosidases"/>
    <property type="match status" value="1"/>
</dbReference>
<keyword evidence="3" id="KW-0326">Glycosidase</keyword>
<protein>
    <submittedName>
        <fullName evidence="5">Glycoside hydrolase family 3 protein</fullName>
    </submittedName>
</protein>
<dbReference type="InterPro" id="IPR001764">
    <property type="entry name" value="Glyco_hydro_3_N"/>
</dbReference>
<evidence type="ECO:0000256" key="1">
    <source>
        <dbReference type="ARBA" id="ARBA00005336"/>
    </source>
</evidence>
<dbReference type="AlphaFoldDB" id="A0A5D0CXX8"/>
<dbReference type="PANTHER" id="PTHR30480:SF16">
    <property type="entry name" value="GLYCOSIDE HYDROLASE FAMILY 3 DOMAIN PROTEIN"/>
    <property type="match status" value="1"/>
</dbReference>
<dbReference type="InterPro" id="IPR036962">
    <property type="entry name" value="Glyco_hydro_3_N_sf"/>
</dbReference>
<evidence type="ECO:0000313" key="5">
    <source>
        <dbReference type="EMBL" id="TYA13737.1"/>
    </source>
</evidence>
<dbReference type="GO" id="GO:0009254">
    <property type="term" value="P:peptidoglycan turnover"/>
    <property type="evidence" value="ECO:0007669"/>
    <property type="project" value="TreeGrafter"/>
</dbReference>
<evidence type="ECO:0000256" key="3">
    <source>
        <dbReference type="ARBA" id="ARBA00023295"/>
    </source>
</evidence>
<reference evidence="5 6" key="1">
    <citation type="submission" date="2019-08" db="EMBL/GenBank/DDBJ databases">
        <title>Genome sequencing of Paenibacillus faecis DSM 23593(T).</title>
        <authorList>
            <person name="Kook J.-K."/>
            <person name="Park S.-N."/>
            <person name="Lim Y.K."/>
        </authorList>
    </citation>
    <scope>NUCLEOTIDE SEQUENCE [LARGE SCALE GENOMIC DNA]</scope>
    <source>
        <strain evidence="5 6">DSM 23593</strain>
    </source>
</reference>
<name>A0A5D0CXX8_9BACL</name>
<evidence type="ECO:0000256" key="2">
    <source>
        <dbReference type="ARBA" id="ARBA00022801"/>
    </source>
</evidence>
<feature type="domain" description="Glycoside hydrolase family 3 N-terminal" evidence="4">
    <location>
        <begin position="2"/>
        <end position="324"/>
    </location>
</feature>
<comment type="caution">
    <text evidence="5">The sequence shown here is derived from an EMBL/GenBank/DDBJ whole genome shotgun (WGS) entry which is preliminary data.</text>
</comment>
<evidence type="ECO:0000259" key="4">
    <source>
        <dbReference type="Pfam" id="PF00933"/>
    </source>
</evidence>
<sequence>MTVREKIGQLILTGFSAPEITADLHRLVAEYKIGNIILFSHNVGGVEQLSRLCGELQAMIVKETGRPALISIDQEGGRVTRLPDEATNVPGAMAIAAGGRPEHAYAAGRITARELRALGINFNLAPVLDINNNPHNPVINVRSYGDTAETVAEYGLQMLRGLRDGGVLAAVKHFPGHGDTAVDSHLGLPVIGKTLAELEALELAPFRRAIEAGAESVMTAHILFPALEAERVPATMSRTIVTGLLKNELKFDGLIVSDCLEMDAIKKFYGTARGALGALKAGVHMVFVSHTPALVIETVELLERAVQSGELPMEVLDEAVAKVLYYKRKYAAVERAGRDLSIVGCAAHRRSAEQMSLESICRVRGELRRVEPGDPRTIFLGSYPYRSDLASSSVNASFSFPETLGRMFTAAHQVIGIDPEPDEIERIAADVRSYPHVVIGLYNARENEGQLKLVRRLRELGHQVTAVALGRPYDLELLPDEVCGLAAFEYTPLSVMSVARVLDGSAEPGGRLSIALR</sequence>
<dbReference type="InterPro" id="IPR050226">
    <property type="entry name" value="NagZ_Beta-hexosaminidase"/>
</dbReference>
<dbReference type="InterPro" id="IPR036881">
    <property type="entry name" value="Glyco_hydro_3_C_sf"/>
</dbReference>
<keyword evidence="6" id="KW-1185">Reference proteome</keyword>
<dbReference type="EMBL" id="VSDO01000002">
    <property type="protein sequence ID" value="TYA13737.1"/>
    <property type="molecule type" value="Genomic_DNA"/>
</dbReference>
<dbReference type="InterPro" id="IPR017853">
    <property type="entry name" value="GH"/>
</dbReference>
<dbReference type="Pfam" id="PF00933">
    <property type="entry name" value="Glyco_hydro_3"/>
    <property type="match status" value="1"/>
</dbReference>
<dbReference type="Gene3D" id="3.20.20.300">
    <property type="entry name" value="Glycoside hydrolase, family 3, N-terminal domain"/>
    <property type="match status" value="1"/>
</dbReference>
<dbReference type="Proteomes" id="UP000325218">
    <property type="component" value="Unassembled WGS sequence"/>
</dbReference>